<comment type="caution">
    <text evidence="2">The sequence shown here is derived from an EMBL/GenBank/DDBJ whole genome shotgun (WGS) entry which is preliminary data.</text>
</comment>
<protein>
    <submittedName>
        <fullName evidence="2">Uncharacterized protein</fullName>
    </submittedName>
</protein>
<keyword evidence="3" id="KW-1185">Reference proteome</keyword>
<proteinExistence type="predicted"/>
<dbReference type="EMBL" id="BRYA01000527">
    <property type="protein sequence ID" value="GMI21248.1"/>
    <property type="molecule type" value="Genomic_DNA"/>
</dbReference>
<dbReference type="AlphaFoldDB" id="A0A9W7L257"/>
<sequence>MDDVKLRKRKKATQFSPPPPSPPKKKKYRAAPKNTRVTRTGERILTASGSAPRSSKREHTVYKRDNDDFKNEVVGGWGGSSTRPKVKTKGGGTNVVKTSSKPKKAASLVNVTKSVVKQGQTWVSGSGGSLTKCMWDGAKKLTLFTIVDGVVVKEKVKEFWSIARAREKFWRGWMEREGPPVNQTVRVVV</sequence>
<name>A0A9W7L257_9STRA</name>
<feature type="region of interest" description="Disordered" evidence="1">
    <location>
        <begin position="1"/>
        <end position="98"/>
    </location>
</feature>
<evidence type="ECO:0000313" key="3">
    <source>
        <dbReference type="Proteomes" id="UP001165065"/>
    </source>
</evidence>
<dbReference type="Proteomes" id="UP001165065">
    <property type="component" value="Unassembled WGS sequence"/>
</dbReference>
<dbReference type="OrthoDB" id="10426988at2759"/>
<organism evidence="2 3">
    <name type="scientific">Triparma columacea</name>
    <dbReference type="NCBI Taxonomy" id="722753"/>
    <lineage>
        <taxon>Eukaryota</taxon>
        <taxon>Sar</taxon>
        <taxon>Stramenopiles</taxon>
        <taxon>Ochrophyta</taxon>
        <taxon>Bolidophyceae</taxon>
        <taxon>Parmales</taxon>
        <taxon>Triparmaceae</taxon>
        <taxon>Triparma</taxon>
    </lineage>
</organism>
<evidence type="ECO:0000313" key="2">
    <source>
        <dbReference type="EMBL" id="GMI21248.1"/>
    </source>
</evidence>
<reference evidence="3" key="1">
    <citation type="journal article" date="2023" name="Commun. Biol.">
        <title>Genome analysis of Parmales, the sister group of diatoms, reveals the evolutionary specialization of diatoms from phago-mixotrophs to photoautotrophs.</title>
        <authorList>
            <person name="Ban H."/>
            <person name="Sato S."/>
            <person name="Yoshikawa S."/>
            <person name="Yamada K."/>
            <person name="Nakamura Y."/>
            <person name="Ichinomiya M."/>
            <person name="Sato N."/>
            <person name="Blanc-Mathieu R."/>
            <person name="Endo H."/>
            <person name="Kuwata A."/>
            <person name="Ogata H."/>
        </authorList>
    </citation>
    <scope>NUCLEOTIDE SEQUENCE [LARGE SCALE GENOMIC DNA]</scope>
</reference>
<feature type="compositionally biased region" description="Basic and acidic residues" evidence="1">
    <location>
        <begin position="55"/>
        <end position="71"/>
    </location>
</feature>
<evidence type="ECO:0000256" key="1">
    <source>
        <dbReference type="SAM" id="MobiDB-lite"/>
    </source>
</evidence>
<feature type="compositionally biased region" description="Basic residues" evidence="1">
    <location>
        <begin position="1"/>
        <end position="12"/>
    </location>
</feature>
<gene>
    <name evidence="2" type="ORF">TrCOL_g1913</name>
</gene>
<accession>A0A9W7L257</accession>